<evidence type="ECO:0000256" key="1">
    <source>
        <dbReference type="SAM" id="MobiDB-lite"/>
    </source>
</evidence>
<feature type="region of interest" description="Disordered" evidence="1">
    <location>
        <begin position="112"/>
        <end position="132"/>
    </location>
</feature>
<organism evidence="2 3">
    <name type="scientific">Burkholderia dolosa</name>
    <dbReference type="NCBI Taxonomy" id="152500"/>
    <lineage>
        <taxon>Bacteria</taxon>
        <taxon>Pseudomonadati</taxon>
        <taxon>Pseudomonadota</taxon>
        <taxon>Betaproteobacteria</taxon>
        <taxon>Burkholderiales</taxon>
        <taxon>Burkholderiaceae</taxon>
        <taxon>Burkholderia</taxon>
        <taxon>Burkholderia cepacia complex</taxon>
    </lineage>
</organism>
<dbReference type="EMBL" id="CP069482">
    <property type="protein sequence ID" value="QRO78623.1"/>
    <property type="molecule type" value="Genomic_DNA"/>
</dbReference>
<reference evidence="2 3" key="1">
    <citation type="submission" date="2021-02" db="EMBL/GenBank/DDBJ databases">
        <title>FDA dAtabase for Regulatory Grade micrObial Sequences (FDA-ARGOS): Supporting development and validation of Infectious Disease Dx tests.</title>
        <authorList>
            <person name="Minogue T."/>
            <person name="Wolcott M."/>
            <person name="Wasieloski L."/>
            <person name="Aguilar W."/>
            <person name="Moore D."/>
            <person name="Jaissle J."/>
            <person name="Tallon L."/>
            <person name="Sadzewicz L."/>
            <person name="Zhao X."/>
            <person name="Boylan J."/>
            <person name="Ott S."/>
            <person name="Bowen H."/>
            <person name="Vavikolanu K."/>
            <person name="Mehta A."/>
            <person name="Aluvathingal J."/>
            <person name="Nadendla S."/>
            <person name="Yan Y."/>
            <person name="Sichtig H."/>
        </authorList>
    </citation>
    <scope>NUCLEOTIDE SEQUENCE [LARGE SCALE GENOMIC DNA]</scope>
    <source>
        <strain evidence="2 3">FDAARGOS_1272</strain>
    </source>
</reference>
<dbReference type="RefSeq" id="WP_134220894.1">
    <property type="nucleotide sequence ID" value="NZ_CP069482.1"/>
</dbReference>
<sequence>MIHAYRRVLLPSTPSRPESRKLLFVQRVSIMLRFHSRGTGMVRYDDKADVPEGVEAVRIVLSEAQLRAILEGRTISRRQMLVDRLLRVPRKVARAFRAMRVSRITDGQIELMPEDERSADSARRRRSSGKRE</sequence>
<accession>A0A892I0V6</accession>
<proteinExistence type="predicted"/>
<dbReference type="GeneID" id="93126347"/>
<gene>
    <name evidence="2" type="ORF">I6K02_06915</name>
</gene>
<keyword evidence="3" id="KW-1185">Reference proteome</keyword>
<evidence type="ECO:0000313" key="3">
    <source>
        <dbReference type="Proteomes" id="UP000625568"/>
    </source>
</evidence>
<feature type="compositionally biased region" description="Basic residues" evidence="1">
    <location>
        <begin position="123"/>
        <end position="132"/>
    </location>
</feature>
<name>A0A892I0V6_9BURK</name>
<dbReference type="Proteomes" id="UP000625568">
    <property type="component" value="Chromosome 1"/>
</dbReference>
<evidence type="ECO:0000313" key="2">
    <source>
        <dbReference type="EMBL" id="QRO78623.1"/>
    </source>
</evidence>
<protein>
    <submittedName>
        <fullName evidence="2">Uncharacterized protein</fullName>
    </submittedName>
</protein>
<dbReference type="AlphaFoldDB" id="A0A892I0V6"/>